<dbReference type="InterPro" id="IPR052055">
    <property type="entry name" value="Hepadnavirus_pol/RT"/>
</dbReference>
<comment type="caution">
    <text evidence="1">The sequence shown here is derived from an EMBL/GenBank/DDBJ whole genome shotgun (WGS) entry which is preliminary data.</text>
</comment>
<accession>A0AA36N542</accession>
<dbReference type="Proteomes" id="UP001178507">
    <property type="component" value="Unassembled WGS sequence"/>
</dbReference>
<evidence type="ECO:0008006" key="3">
    <source>
        <dbReference type="Google" id="ProtNLM"/>
    </source>
</evidence>
<dbReference type="InterPro" id="IPR043502">
    <property type="entry name" value="DNA/RNA_pol_sf"/>
</dbReference>
<sequence>MLDWLRPPRLDLRRRMKGPAVQLDLTVPSVQDLILDLVHSKSVVAIFMGPPCGTSSRARNIPIRAHLRSRGVPQPRPLRSDSYPCGFPSLKGVALSKVTQANQLYAFSAALCEVAQDYGCLVAVENPARSLMWLTPWFVHVSELLSFNMFQCHSCMYGGSRRKATGFLANFDMSELCLQCDGSHVHEPWNATMQQGHWKFATSGEAEYPAGLARCIAQCFRQELAKRGVNPEPTHASQAALASQRQHRKISRTVVPEFAQTFQIQVPDGQTPPMRLDDNAPIWLASVPKKSKLIRIFSKHVDGGVNGTDAGRREARKMAEYGSFFEPRDFTRYALEQPHPTDELGAFCEDNWKAICWISSNSALMVAKFRLEQIIKYKKVARDLRNEEIALHQGLHPDLQTVLAKKQLLLFKRLCEDAEIDDEFLFRDLCEGFKLVGQLEPSGQFRSKLRLASMSAEELQKTAPFAQACIEQECRKVLLDPEVAAAVWKESVEQATDGSGWLKGPFTKEEVTLRHGPLWIPSRRFGVRQSGKIRSVDDFSQFGINASTSTFEQIVLEGIDDVGATARMFVAALDGSRLEHCRSGILGRALDLKAAYKQLARHPDHAWCSIIAAANPDDGEVCFFEAVALPFGAVSSVLGFNRVARCLSQILVRLFRIVNTNFFDDYCQLEVSQLAASAHETAETVLQMLGWNISMGEDKRKPFRSEFDMLGATVVLDATGQGLIVLRNKPGRIEEIRRCVSELVDRRRVLAKELDSLRGRLLFASGFTMGRTSQLAVQQISARVKGRAQMELDEDLVETLKLAVDTLANARDRQIWASDYRPPVVIFTDGACEDEAATVTFGAVCFDPLDCNVEFFGDRIDHELVSSWTVQGKRQVICQAEMWPVIVAKCTWSAKLKERKLLWFIDNESARYAFVRAFSPVVDNGRLLRANAQVDSEICATSWYARVPSASNPADDASRLNFEGYPSHFIRVRPIVTEACKRLALGLGL</sequence>
<evidence type="ECO:0000313" key="1">
    <source>
        <dbReference type="EMBL" id="CAJ1399065.1"/>
    </source>
</evidence>
<dbReference type="PANTHER" id="PTHR33050">
    <property type="entry name" value="REVERSE TRANSCRIPTASE DOMAIN-CONTAINING PROTEIN"/>
    <property type="match status" value="1"/>
</dbReference>
<gene>
    <name evidence="1" type="ORF">EVOR1521_LOCUS22672</name>
</gene>
<name>A0AA36N542_9DINO</name>
<proteinExistence type="predicted"/>
<dbReference type="SUPFAM" id="SSF56672">
    <property type="entry name" value="DNA/RNA polymerases"/>
    <property type="match status" value="1"/>
</dbReference>
<dbReference type="AlphaFoldDB" id="A0AA36N542"/>
<dbReference type="PANTHER" id="PTHR33050:SF7">
    <property type="entry name" value="RIBONUCLEASE H"/>
    <property type="match status" value="1"/>
</dbReference>
<evidence type="ECO:0000313" key="2">
    <source>
        <dbReference type="Proteomes" id="UP001178507"/>
    </source>
</evidence>
<keyword evidence="2" id="KW-1185">Reference proteome</keyword>
<reference evidence="1" key="1">
    <citation type="submission" date="2023-08" db="EMBL/GenBank/DDBJ databases">
        <authorList>
            <person name="Chen Y."/>
            <person name="Shah S."/>
            <person name="Dougan E. K."/>
            <person name="Thang M."/>
            <person name="Chan C."/>
        </authorList>
    </citation>
    <scope>NUCLEOTIDE SEQUENCE</scope>
</reference>
<protein>
    <recommendedName>
        <fullName evidence="3">Reverse transcriptase domain-containing protein</fullName>
    </recommendedName>
</protein>
<organism evidence="1 2">
    <name type="scientific">Effrenium voratum</name>
    <dbReference type="NCBI Taxonomy" id="2562239"/>
    <lineage>
        <taxon>Eukaryota</taxon>
        <taxon>Sar</taxon>
        <taxon>Alveolata</taxon>
        <taxon>Dinophyceae</taxon>
        <taxon>Suessiales</taxon>
        <taxon>Symbiodiniaceae</taxon>
        <taxon>Effrenium</taxon>
    </lineage>
</organism>
<dbReference type="EMBL" id="CAUJNA010003323">
    <property type="protein sequence ID" value="CAJ1399065.1"/>
    <property type="molecule type" value="Genomic_DNA"/>
</dbReference>